<dbReference type="InParanoid" id="A0A316VH67"/>
<organism evidence="2 3">
    <name type="scientific">Meira miltonrushii</name>
    <dbReference type="NCBI Taxonomy" id="1280837"/>
    <lineage>
        <taxon>Eukaryota</taxon>
        <taxon>Fungi</taxon>
        <taxon>Dikarya</taxon>
        <taxon>Basidiomycota</taxon>
        <taxon>Ustilaginomycotina</taxon>
        <taxon>Exobasidiomycetes</taxon>
        <taxon>Exobasidiales</taxon>
        <taxon>Brachybasidiaceae</taxon>
        <taxon>Meira</taxon>
    </lineage>
</organism>
<dbReference type="EMBL" id="KZ819602">
    <property type="protein sequence ID" value="PWN36989.1"/>
    <property type="molecule type" value="Genomic_DNA"/>
</dbReference>
<proteinExistence type="predicted"/>
<protein>
    <submittedName>
        <fullName evidence="2">Uncharacterized protein</fullName>
    </submittedName>
</protein>
<sequence>MRFLQFSIFANQAKVASSSRLPLQCSVRNFSTSPYSRNVSPVPEGGKEDSLQNEDVPKLLRLPRAALDPSIYFSKVSGPRNYQGKSFRIVLRPIDAKVTKRINDGPKYLSGSYPMGLLKQKHEKRRFLDPGIKPFSGWRDFLGEAQNPYFESQDKGYHFSYKQSALIKRPLLVKRQLVNASIAFTPLHTYIPVLVVTGKKTIDNRAVVRNKAKTKILHAFQEGLKLHQNGSNKIALKWPLTDEGGDPLGLVFYPSKETIQEPMQDLVKSCSKVLAAISVQYKQNPTFSKDPSHHSNNMKLLNAHRKSLERFIKGNKRDPGTSSGKGHHSEGSTIPNLAAKSASEA</sequence>
<dbReference type="RefSeq" id="XP_025357291.1">
    <property type="nucleotide sequence ID" value="XM_025501575.1"/>
</dbReference>
<dbReference type="AlphaFoldDB" id="A0A316VH67"/>
<accession>A0A316VH67</accession>
<evidence type="ECO:0000313" key="2">
    <source>
        <dbReference type="EMBL" id="PWN36989.1"/>
    </source>
</evidence>
<gene>
    <name evidence="2" type="ORF">FA14DRAFT_187126</name>
</gene>
<evidence type="ECO:0000313" key="3">
    <source>
        <dbReference type="Proteomes" id="UP000245771"/>
    </source>
</evidence>
<evidence type="ECO:0000256" key="1">
    <source>
        <dbReference type="SAM" id="MobiDB-lite"/>
    </source>
</evidence>
<dbReference type="GeneID" id="37023356"/>
<name>A0A316VH67_9BASI</name>
<reference evidence="2 3" key="1">
    <citation type="journal article" date="2018" name="Mol. Biol. Evol.">
        <title>Broad Genomic Sampling Reveals a Smut Pathogenic Ancestry of the Fungal Clade Ustilaginomycotina.</title>
        <authorList>
            <person name="Kijpornyongpan T."/>
            <person name="Mondo S.J."/>
            <person name="Barry K."/>
            <person name="Sandor L."/>
            <person name="Lee J."/>
            <person name="Lipzen A."/>
            <person name="Pangilinan J."/>
            <person name="LaButti K."/>
            <person name="Hainaut M."/>
            <person name="Henrissat B."/>
            <person name="Grigoriev I.V."/>
            <person name="Spatafora J.W."/>
            <person name="Aime M.C."/>
        </authorList>
    </citation>
    <scope>NUCLEOTIDE SEQUENCE [LARGE SCALE GENOMIC DNA]</scope>
    <source>
        <strain evidence="2 3">MCA 3882</strain>
    </source>
</reference>
<keyword evidence="3" id="KW-1185">Reference proteome</keyword>
<feature type="region of interest" description="Disordered" evidence="1">
    <location>
        <begin position="313"/>
        <end position="345"/>
    </location>
</feature>
<dbReference type="Proteomes" id="UP000245771">
    <property type="component" value="Unassembled WGS sequence"/>
</dbReference>